<dbReference type="GO" id="GO:0006873">
    <property type="term" value="P:intracellular monoatomic ion homeostasis"/>
    <property type="evidence" value="ECO:0007669"/>
    <property type="project" value="EnsemblFungi"/>
</dbReference>
<dbReference type="GO" id="GO:0000077">
    <property type="term" value="P:DNA damage checkpoint signaling"/>
    <property type="evidence" value="ECO:0007669"/>
    <property type="project" value="EnsemblFungi"/>
</dbReference>
<dbReference type="VEuPathDB" id="FungiDB:TRIVIDRAFT_193217"/>
<dbReference type="STRING" id="413071.G9N080"/>
<dbReference type="GO" id="GO:0000164">
    <property type="term" value="C:protein phosphatase type 1 complex"/>
    <property type="evidence" value="ECO:0007669"/>
    <property type="project" value="EnsemblFungi"/>
</dbReference>
<comment type="caution">
    <text evidence="10">The sequence shown here is derived from an EMBL/GenBank/DDBJ whole genome shotgun (WGS) entry which is preliminary data.</text>
</comment>
<dbReference type="eggNOG" id="KOG0374">
    <property type="taxonomic scope" value="Eukaryota"/>
</dbReference>
<keyword evidence="3" id="KW-0479">Metal-binding</keyword>
<dbReference type="GO" id="GO:0030437">
    <property type="term" value="P:ascospore formation"/>
    <property type="evidence" value="ECO:0007669"/>
    <property type="project" value="EnsemblFungi"/>
</dbReference>
<dbReference type="GO" id="GO:0000076">
    <property type="term" value="P:DNA replication checkpoint signaling"/>
    <property type="evidence" value="ECO:0007669"/>
    <property type="project" value="EnsemblFungi"/>
</dbReference>
<keyword evidence="4" id="KW-0378">Hydrolase</keyword>
<dbReference type="Pfam" id="PF00149">
    <property type="entry name" value="Metallophos"/>
    <property type="match status" value="1"/>
</dbReference>
<keyword evidence="5" id="KW-0904">Protein phosphatase</keyword>
<evidence type="ECO:0000256" key="1">
    <source>
        <dbReference type="ARBA" id="ARBA00001936"/>
    </source>
</evidence>
<dbReference type="GO" id="GO:0006031">
    <property type="term" value="P:chitin biosynthetic process"/>
    <property type="evidence" value="ECO:0007669"/>
    <property type="project" value="EnsemblFungi"/>
</dbReference>
<dbReference type="GO" id="GO:0034501">
    <property type="term" value="P:protein localization to kinetochore"/>
    <property type="evidence" value="ECO:0007669"/>
    <property type="project" value="EnsemblFungi"/>
</dbReference>
<dbReference type="GO" id="GO:0031536">
    <property type="term" value="P:positive regulation of exit from mitosis"/>
    <property type="evidence" value="ECO:0007669"/>
    <property type="project" value="EnsemblFungi"/>
</dbReference>
<evidence type="ECO:0000256" key="4">
    <source>
        <dbReference type="ARBA" id="ARBA00022801"/>
    </source>
</evidence>
<dbReference type="GO" id="GO:0000776">
    <property type="term" value="C:kinetochore"/>
    <property type="evidence" value="ECO:0007669"/>
    <property type="project" value="EnsemblFungi"/>
</dbReference>
<dbReference type="AlphaFoldDB" id="G9N080"/>
<dbReference type="GO" id="GO:0000723">
    <property type="term" value="P:telomere maintenance"/>
    <property type="evidence" value="ECO:0007669"/>
    <property type="project" value="EnsemblFungi"/>
</dbReference>
<keyword evidence="6" id="KW-0464">Manganese</keyword>
<dbReference type="GO" id="GO:1901901">
    <property type="term" value="P:regulation of protein localization to cell division site involved in cytokinesis"/>
    <property type="evidence" value="ECO:0007669"/>
    <property type="project" value="EnsemblFungi"/>
</dbReference>
<dbReference type="GO" id="GO:0007094">
    <property type="term" value="P:mitotic spindle assembly checkpoint signaling"/>
    <property type="evidence" value="ECO:0007669"/>
    <property type="project" value="EnsemblFungi"/>
</dbReference>
<dbReference type="GO" id="GO:0005816">
    <property type="term" value="C:spindle pole body"/>
    <property type="evidence" value="ECO:0007669"/>
    <property type="project" value="EnsemblFungi"/>
</dbReference>
<evidence type="ECO:0000313" key="11">
    <source>
        <dbReference type="Proteomes" id="UP000007115"/>
    </source>
</evidence>
<keyword evidence="11" id="KW-1185">Reference proteome</keyword>
<dbReference type="GO" id="GO:0009408">
    <property type="term" value="P:response to heat"/>
    <property type="evidence" value="ECO:0007669"/>
    <property type="project" value="EnsemblFungi"/>
</dbReference>
<dbReference type="Proteomes" id="UP000007115">
    <property type="component" value="Unassembled WGS sequence"/>
</dbReference>
<evidence type="ECO:0000256" key="7">
    <source>
        <dbReference type="ARBA" id="ARBA00047761"/>
    </source>
</evidence>
<dbReference type="EC" id="3.1.3.16" evidence="2"/>
<dbReference type="GO" id="GO:0005730">
    <property type="term" value="C:nucleolus"/>
    <property type="evidence" value="ECO:0007669"/>
    <property type="project" value="EnsemblFungi"/>
</dbReference>
<dbReference type="GO" id="GO:0005847">
    <property type="term" value="C:mRNA cleavage and polyadenylation specificity factor complex"/>
    <property type="evidence" value="ECO:0007669"/>
    <property type="project" value="EnsemblFungi"/>
</dbReference>
<evidence type="ECO:0000259" key="9">
    <source>
        <dbReference type="SMART" id="SM00156"/>
    </source>
</evidence>
<dbReference type="GO" id="GO:0006986">
    <property type="term" value="P:response to unfolded protein"/>
    <property type="evidence" value="ECO:0007669"/>
    <property type="project" value="EnsemblFungi"/>
</dbReference>
<evidence type="ECO:0000256" key="2">
    <source>
        <dbReference type="ARBA" id="ARBA00013081"/>
    </source>
</evidence>
<dbReference type="GO" id="GO:0008360">
    <property type="term" value="P:regulation of cell shape"/>
    <property type="evidence" value="ECO:0007669"/>
    <property type="project" value="EnsemblFungi"/>
</dbReference>
<dbReference type="GO" id="GO:0005979">
    <property type="term" value="P:regulation of glycogen biosynthetic process"/>
    <property type="evidence" value="ECO:0007669"/>
    <property type="project" value="EnsemblFungi"/>
</dbReference>
<dbReference type="SUPFAM" id="SSF56300">
    <property type="entry name" value="Metallo-dependent phosphatases"/>
    <property type="match status" value="1"/>
</dbReference>
<evidence type="ECO:0000256" key="6">
    <source>
        <dbReference type="ARBA" id="ARBA00023211"/>
    </source>
</evidence>
<dbReference type="GO" id="GO:0004722">
    <property type="term" value="F:protein serine/threonine phosphatase activity"/>
    <property type="evidence" value="ECO:0007669"/>
    <property type="project" value="UniProtKB-EC"/>
</dbReference>
<organism evidence="10 11">
    <name type="scientific">Hypocrea virens (strain Gv29-8 / FGSC 10586)</name>
    <name type="common">Gliocladium virens</name>
    <name type="synonym">Trichoderma virens</name>
    <dbReference type="NCBI Taxonomy" id="413071"/>
    <lineage>
        <taxon>Eukaryota</taxon>
        <taxon>Fungi</taxon>
        <taxon>Dikarya</taxon>
        <taxon>Ascomycota</taxon>
        <taxon>Pezizomycotina</taxon>
        <taxon>Sordariomycetes</taxon>
        <taxon>Hypocreomycetidae</taxon>
        <taxon>Hypocreales</taxon>
        <taxon>Hypocreaceae</taxon>
        <taxon>Trichoderma</taxon>
    </lineage>
</organism>
<dbReference type="GO" id="GO:0007116">
    <property type="term" value="P:regulation of cell budding"/>
    <property type="evidence" value="ECO:0007669"/>
    <property type="project" value="EnsemblFungi"/>
</dbReference>
<dbReference type="GO" id="GO:2000370">
    <property type="term" value="P:positive regulation of clathrin-dependent endocytosis"/>
    <property type="evidence" value="ECO:0007669"/>
    <property type="project" value="EnsemblFungi"/>
</dbReference>
<dbReference type="GeneID" id="25789729"/>
<gene>
    <name evidence="10" type="ORF">TRIVIDRAFT_193217</name>
</gene>
<dbReference type="EMBL" id="ABDF02000082">
    <property type="protein sequence ID" value="EHK19762.1"/>
    <property type="molecule type" value="Genomic_DNA"/>
</dbReference>
<evidence type="ECO:0000256" key="8">
    <source>
        <dbReference type="ARBA" id="ARBA00048336"/>
    </source>
</evidence>
<dbReference type="InterPro" id="IPR050341">
    <property type="entry name" value="PP1_catalytic_subunit"/>
</dbReference>
<comment type="catalytic activity">
    <reaction evidence="7">
        <text>O-phospho-L-seryl-[protein] + H2O = L-seryl-[protein] + phosphate</text>
        <dbReference type="Rhea" id="RHEA:20629"/>
        <dbReference type="Rhea" id="RHEA-COMP:9863"/>
        <dbReference type="Rhea" id="RHEA-COMP:11604"/>
        <dbReference type="ChEBI" id="CHEBI:15377"/>
        <dbReference type="ChEBI" id="CHEBI:29999"/>
        <dbReference type="ChEBI" id="CHEBI:43474"/>
        <dbReference type="ChEBI" id="CHEBI:83421"/>
        <dbReference type="EC" id="3.1.3.16"/>
    </reaction>
</comment>
<feature type="domain" description="Serine/threonine specific protein phosphatases" evidence="9">
    <location>
        <begin position="48"/>
        <end position="318"/>
    </location>
</feature>
<dbReference type="PANTHER" id="PTHR11668:SF300">
    <property type="entry name" value="SERINE_THREONINE-PROTEIN PHOSPHATASE"/>
    <property type="match status" value="1"/>
</dbReference>
<dbReference type="GO" id="GO:0001400">
    <property type="term" value="C:mating projection base"/>
    <property type="evidence" value="ECO:0007669"/>
    <property type="project" value="EnsemblFungi"/>
</dbReference>
<comment type="catalytic activity">
    <reaction evidence="8">
        <text>O-phospho-L-threonyl-[protein] + H2O = L-threonyl-[protein] + phosphate</text>
        <dbReference type="Rhea" id="RHEA:47004"/>
        <dbReference type="Rhea" id="RHEA-COMP:11060"/>
        <dbReference type="Rhea" id="RHEA-COMP:11605"/>
        <dbReference type="ChEBI" id="CHEBI:15377"/>
        <dbReference type="ChEBI" id="CHEBI:30013"/>
        <dbReference type="ChEBI" id="CHEBI:43474"/>
        <dbReference type="ChEBI" id="CHEBI:61977"/>
        <dbReference type="EC" id="3.1.3.16"/>
    </reaction>
</comment>
<dbReference type="InParanoid" id="G9N080"/>
<reference evidence="10 11" key="1">
    <citation type="journal article" date="2011" name="Genome Biol.">
        <title>Comparative genome sequence analysis underscores mycoparasitism as the ancestral life style of Trichoderma.</title>
        <authorList>
            <person name="Kubicek C.P."/>
            <person name="Herrera-Estrella A."/>
            <person name="Seidl-Seiboth V."/>
            <person name="Martinez D.A."/>
            <person name="Druzhinina I.S."/>
            <person name="Thon M."/>
            <person name="Zeilinger S."/>
            <person name="Casas-Flores S."/>
            <person name="Horwitz B.A."/>
            <person name="Mukherjee P.K."/>
            <person name="Mukherjee M."/>
            <person name="Kredics L."/>
            <person name="Alcaraz L.D."/>
            <person name="Aerts A."/>
            <person name="Antal Z."/>
            <person name="Atanasova L."/>
            <person name="Cervantes-Badillo M.G."/>
            <person name="Challacombe J."/>
            <person name="Chertkov O."/>
            <person name="McCluskey K."/>
            <person name="Coulpier F."/>
            <person name="Deshpande N."/>
            <person name="von Doehren H."/>
            <person name="Ebbole D.J."/>
            <person name="Esquivel-Naranjo E.U."/>
            <person name="Fekete E."/>
            <person name="Flipphi M."/>
            <person name="Glaser F."/>
            <person name="Gomez-Rodriguez E.Y."/>
            <person name="Gruber S."/>
            <person name="Han C."/>
            <person name="Henrissat B."/>
            <person name="Hermosa R."/>
            <person name="Hernandez-Onate M."/>
            <person name="Karaffa L."/>
            <person name="Kosti I."/>
            <person name="Le Crom S."/>
            <person name="Lindquist E."/>
            <person name="Lucas S."/>
            <person name="Luebeck M."/>
            <person name="Luebeck P.S."/>
            <person name="Margeot A."/>
            <person name="Metz B."/>
            <person name="Misra M."/>
            <person name="Nevalainen H."/>
            <person name="Omann M."/>
            <person name="Packer N."/>
            <person name="Perrone G."/>
            <person name="Uresti-Rivera E.E."/>
            <person name="Salamov A."/>
            <person name="Schmoll M."/>
            <person name="Seiboth B."/>
            <person name="Shapiro H."/>
            <person name="Sukno S."/>
            <person name="Tamayo-Ramos J.A."/>
            <person name="Tisch D."/>
            <person name="Wiest A."/>
            <person name="Wilkinson H.H."/>
            <person name="Zhang M."/>
            <person name="Coutinho P.M."/>
            <person name="Kenerley C.M."/>
            <person name="Monte E."/>
            <person name="Baker S.E."/>
            <person name="Grigoriev I.V."/>
        </authorList>
    </citation>
    <scope>NUCLEOTIDE SEQUENCE [LARGE SCALE GENOMIC DNA]</scope>
    <source>
        <strain evidence="11">Gv29-8 / FGSC 10586</strain>
    </source>
</reference>
<dbReference type="PANTHER" id="PTHR11668">
    <property type="entry name" value="SERINE/THREONINE PROTEIN PHOSPHATASE"/>
    <property type="match status" value="1"/>
</dbReference>
<dbReference type="GO" id="GO:0000131">
    <property type="term" value="C:incipient cellular bud site"/>
    <property type="evidence" value="ECO:0007669"/>
    <property type="project" value="EnsemblFungi"/>
</dbReference>
<evidence type="ECO:0000256" key="5">
    <source>
        <dbReference type="ARBA" id="ARBA00022912"/>
    </source>
</evidence>
<dbReference type="HOGENOM" id="CLU_004962_0_0_1"/>
<dbReference type="GO" id="GO:0007059">
    <property type="term" value="P:chromosome segregation"/>
    <property type="evidence" value="ECO:0007669"/>
    <property type="project" value="EnsemblFungi"/>
</dbReference>
<dbReference type="FunFam" id="3.60.21.10:FF:000026">
    <property type="entry name" value="Serine/threonine-protein phosphatase"/>
    <property type="match status" value="1"/>
</dbReference>
<dbReference type="RefSeq" id="XP_013953962.1">
    <property type="nucleotide sequence ID" value="XM_014098487.1"/>
</dbReference>
<dbReference type="InterPro" id="IPR004843">
    <property type="entry name" value="Calcineurin-like_PHP"/>
</dbReference>
<dbReference type="InterPro" id="IPR031675">
    <property type="entry name" value="STPPase_N"/>
</dbReference>
<dbReference type="PRINTS" id="PR00114">
    <property type="entry name" value="STPHPHTASE"/>
</dbReference>
<comment type="cofactor">
    <cofactor evidence="1">
        <name>Mn(2+)</name>
        <dbReference type="ChEBI" id="CHEBI:29035"/>
    </cofactor>
</comment>
<proteinExistence type="predicted"/>
<evidence type="ECO:0000256" key="3">
    <source>
        <dbReference type="ARBA" id="ARBA00022723"/>
    </source>
</evidence>
<dbReference type="Gene3D" id="3.60.21.10">
    <property type="match status" value="1"/>
</dbReference>
<dbReference type="GO" id="GO:0046872">
    <property type="term" value="F:metal ion binding"/>
    <property type="evidence" value="ECO:0007669"/>
    <property type="project" value="UniProtKB-KW"/>
</dbReference>
<dbReference type="SMART" id="SM00156">
    <property type="entry name" value="PP2Ac"/>
    <property type="match status" value="1"/>
</dbReference>
<dbReference type="GO" id="GO:1903501">
    <property type="term" value="P:positive regulation of mitotic actomyosin contractile ring assembly"/>
    <property type="evidence" value="ECO:0007669"/>
    <property type="project" value="EnsemblFungi"/>
</dbReference>
<dbReference type="GO" id="GO:0031297">
    <property type="term" value="P:replication fork processing"/>
    <property type="evidence" value="ECO:0007669"/>
    <property type="project" value="EnsemblFungi"/>
</dbReference>
<protein>
    <recommendedName>
        <fullName evidence="2">protein-serine/threonine phosphatase</fullName>
        <ecNumber evidence="2">3.1.3.16</ecNumber>
    </recommendedName>
</protein>
<dbReference type="Pfam" id="PF16891">
    <property type="entry name" value="STPPase_N"/>
    <property type="match status" value="1"/>
</dbReference>
<evidence type="ECO:0000313" key="10">
    <source>
        <dbReference type="EMBL" id="EHK19762.1"/>
    </source>
</evidence>
<dbReference type="OrthoDB" id="1930084at2759"/>
<dbReference type="GO" id="GO:0032174">
    <property type="term" value="C:cellular bud neck septin collar"/>
    <property type="evidence" value="ECO:0007669"/>
    <property type="project" value="EnsemblFungi"/>
</dbReference>
<sequence length="326" mass="37040">MTLKDVLELAIGSKFTGADTATVEIDLDLIIDRLLEVKGSRPGRRVQLLEREIRLLCRKAREVFITQPTLLELDTPLKLMGDLHGQYYDVLRNFEYGGFPPLANYVLLGNYVGYGNQSIETICLVLAYKIKYPETFFLLRGNNETASESRINGFYDECMKRYNIKLWETFVDLFNCMPLAAIVDEKIFCAHGGLSPDLNSMEQIRRVVRPTDIPDCGLVCDLLWSNPGSNILGWSGNNQEVSFTFGPDVVSRFLQKHDFDLIVRSHQFVEDGYEFFSDKQLLTIWGAPNWKGEYDNAAAMLSVDETLTCSFQILRPAEKGQNFGGR</sequence>
<accession>G9N080</accession>
<dbReference type="InterPro" id="IPR029052">
    <property type="entry name" value="Metallo-depent_PP-like"/>
</dbReference>
<name>G9N080_HYPVG</name>
<dbReference type="InterPro" id="IPR006186">
    <property type="entry name" value="Ser/Thr-sp_prot-phosphatase"/>
</dbReference>